<proteinExistence type="predicted"/>
<accession>A0A645IXL0</accession>
<protein>
    <submittedName>
        <fullName evidence="1">Uncharacterized protein</fullName>
    </submittedName>
</protein>
<name>A0A645IXL0_9ZZZZ</name>
<dbReference type="AlphaFoldDB" id="A0A645IXL0"/>
<gene>
    <name evidence="1" type="ORF">SDC9_203757</name>
</gene>
<evidence type="ECO:0000313" key="1">
    <source>
        <dbReference type="EMBL" id="MPN56071.1"/>
    </source>
</evidence>
<organism evidence="1">
    <name type="scientific">bioreactor metagenome</name>
    <dbReference type="NCBI Taxonomy" id="1076179"/>
    <lineage>
        <taxon>unclassified sequences</taxon>
        <taxon>metagenomes</taxon>
        <taxon>ecological metagenomes</taxon>
    </lineage>
</organism>
<sequence length="62" mass="7550">MNRWHWQNWEDSPYYKLDNGKTFPTNPVKESVAVLNTFKAIQPEWIIDYIIRAHILMKKMEI</sequence>
<dbReference type="EMBL" id="VSSQ01126025">
    <property type="protein sequence ID" value="MPN56071.1"/>
    <property type="molecule type" value="Genomic_DNA"/>
</dbReference>
<comment type="caution">
    <text evidence="1">The sequence shown here is derived from an EMBL/GenBank/DDBJ whole genome shotgun (WGS) entry which is preliminary data.</text>
</comment>
<reference evidence="1" key="1">
    <citation type="submission" date="2019-08" db="EMBL/GenBank/DDBJ databases">
        <authorList>
            <person name="Kucharzyk K."/>
            <person name="Murdoch R.W."/>
            <person name="Higgins S."/>
            <person name="Loffler F."/>
        </authorList>
    </citation>
    <scope>NUCLEOTIDE SEQUENCE</scope>
</reference>